<sequence length="652" mass="75155">MCGNIVRTGAGKVTGAIARELSQKKTEKKTRIPIAFKVVNKKIIPCINKFETKPETHMWIQENQRVTNLYNRGRTFTEGIVKQNRRMENYWRQSKVNSIVENPVSRLALSSLVNNGIIINNNSKNRFINESEMKIKYELISPESQQCLQTINDDFKENTCDENNGVAFDRKSIKRSLLSKFNDSDVKVSNKNINTNQLTGGTKLKPLRESNDYSQRFSNVLKKNNCDVVECLTTKKEQYKMKTISPESLEFLEHFQLESKTHIISNDNIDEIIRQSPIDSSLKADPKSFLENMKINSKSMQLHSDHMHYTKPKELFSEICAKKYQKQNFVSNCDNEILLQSGFRLEESQSYSPTRTLQSGIKRHYFDLTDTPPSPSKISKSNYEHQYHKTFTKNSAIDIEIHQYYTSQTISNESIDRLPQSQLSLPNISPPSSRRNSYLHTNSFNKVFENNDRTKMSISHICTKSSSIQWKSSLKSNLDQNFSVSPMRSNHENSRGTWEKMTSEDFDCPENEISTQDSRTTCTLTPDINEMLTEINASVAPGLETISTQVSVDLLDRQPFLPLIHSSNNETAMNIDSEIFCTSYNTQQRNMECKEQKFFKLSDFCSEYDKDLETLENILINKKITIEYISMEKIEFSINKALEILESSESDD</sequence>
<reference evidence="1" key="2">
    <citation type="submission" date="2023-03" db="EMBL/GenBank/DDBJ databases">
        <authorList>
            <person name="Inwood S.N."/>
            <person name="Skelly J.G."/>
            <person name="Guhlin J."/>
            <person name="Harrop T.W.R."/>
            <person name="Goldson S.G."/>
            <person name="Dearden P.K."/>
        </authorList>
    </citation>
    <scope>NUCLEOTIDE SEQUENCE</scope>
    <source>
        <strain evidence="1">Irish</strain>
        <tissue evidence="1">Whole body</tissue>
    </source>
</reference>
<evidence type="ECO:0000313" key="2">
    <source>
        <dbReference type="Proteomes" id="UP001168990"/>
    </source>
</evidence>
<reference evidence="1" key="1">
    <citation type="journal article" date="2023" name="bioRxiv">
        <title>Scaffold-level genome assemblies of two parasitoid biocontrol wasps reveal the parthenogenesis mechanism and an associated novel virus.</title>
        <authorList>
            <person name="Inwood S."/>
            <person name="Skelly J."/>
            <person name="Guhlin J."/>
            <person name="Harrop T."/>
            <person name="Goldson S."/>
            <person name="Dearden P."/>
        </authorList>
    </citation>
    <scope>NUCLEOTIDE SEQUENCE</scope>
    <source>
        <strain evidence="1">Irish</strain>
        <tissue evidence="1">Whole body</tissue>
    </source>
</reference>
<comment type="caution">
    <text evidence="1">The sequence shown here is derived from an EMBL/GenBank/DDBJ whole genome shotgun (WGS) entry which is preliminary data.</text>
</comment>
<accession>A0AA39F908</accession>
<name>A0AA39F908_9HYME</name>
<evidence type="ECO:0000313" key="1">
    <source>
        <dbReference type="EMBL" id="KAK0165061.1"/>
    </source>
</evidence>
<gene>
    <name evidence="1" type="ORF">PV328_003617</name>
</gene>
<proteinExistence type="predicted"/>
<protein>
    <submittedName>
        <fullName evidence="1">Uncharacterized protein</fullName>
    </submittedName>
</protein>
<dbReference type="EMBL" id="JAQQBS010001422">
    <property type="protein sequence ID" value="KAK0165061.1"/>
    <property type="molecule type" value="Genomic_DNA"/>
</dbReference>
<dbReference type="Proteomes" id="UP001168990">
    <property type="component" value="Unassembled WGS sequence"/>
</dbReference>
<keyword evidence="2" id="KW-1185">Reference proteome</keyword>
<dbReference type="AlphaFoldDB" id="A0AA39F908"/>
<organism evidence="1 2">
    <name type="scientific">Microctonus aethiopoides</name>
    <dbReference type="NCBI Taxonomy" id="144406"/>
    <lineage>
        <taxon>Eukaryota</taxon>
        <taxon>Metazoa</taxon>
        <taxon>Ecdysozoa</taxon>
        <taxon>Arthropoda</taxon>
        <taxon>Hexapoda</taxon>
        <taxon>Insecta</taxon>
        <taxon>Pterygota</taxon>
        <taxon>Neoptera</taxon>
        <taxon>Endopterygota</taxon>
        <taxon>Hymenoptera</taxon>
        <taxon>Apocrita</taxon>
        <taxon>Ichneumonoidea</taxon>
        <taxon>Braconidae</taxon>
        <taxon>Euphorinae</taxon>
        <taxon>Microctonus</taxon>
    </lineage>
</organism>